<evidence type="ECO:0008006" key="4">
    <source>
        <dbReference type="Google" id="ProtNLM"/>
    </source>
</evidence>
<evidence type="ECO:0000313" key="3">
    <source>
        <dbReference type="Proteomes" id="UP000306113"/>
    </source>
</evidence>
<gene>
    <name evidence="2" type="ORF">E7681_08570</name>
</gene>
<name>A0A4S3MC96_9RHOB</name>
<keyword evidence="3" id="KW-1185">Reference proteome</keyword>
<dbReference type="AlphaFoldDB" id="A0A4S3MC96"/>
<dbReference type="OrthoDB" id="7720278at2"/>
<dbReference type="Proteomes" id="UP000306113">
    <property type="component" value="Unassembled WGS sequence"/>
</dbReference>
<evidence type="ECO:0000313" key="2">
    <source>
        <dbReference type="EMBL" id="THD74995.1"/>
    </source>
</evidence>
<evidence type="ECO:0000256" key="1">
    <source>
        <dbReference type="SAM" id="SignalP"/>
    </source>
</evidence>
<comment type="caution">
    <text evidence="2">The sequence shown here is derived from an EMBL/GenBank/DDBJ whole genome shotgun (WGS) entry which is preliminary data.</text>
</comment>
<sequence length="207" mass="22647">MFTRTTLCAAAALCLLPLGAYAGTVEISGGVAANLYFDNDLDHVADDVEGYVQAAYGGLYGGIWIGSLDDPIDEFEYDLYVGYANEVNDKFSYDVYVTGYYGNNSGYWAYDITTDLTYAFSDTVSATYELVYDPDAETTDNSIALAFALDKWTITPLVGRDAADVNYGELSFVYGLTDEVSFEVLFEDSEVSAPMITLTASYDFTVK</sequence>
<protein>
    <recommendedName>
        <fullName evidence="4">Porin</fullName>
    </recommendedName>
</protein>
<organism evidence="2 3">
    <name type="scientific">Thalassobius vesicularis</name>
    <dbReference type="NCBI Taxonomy" id="1294297"/>
    <lineage>
        <taxon>Bacteria</taxon>
        <taxon>Pseudomonadati</taxon>
        <taxon>Pseudomonadota</taxon>
        <taxon>Alphaproteobacteria</taxon>
        <taxon>Rhodobacterales</taxon>
        <taxon>Roseobacteraceae</taxon>
        <taxon>Thalassovita</taxon>
    </lineage>
</organism>
<reference evidence="2 3" key="1">
    <citation type="submission" date="2019-04" db="EMBL/GenBank/DDBJ databases">
        <title>Draft genome sequence of Youngimonas vesicularis.</title>
        <authorList>
            <person name="Hameed A."/>
        </authorList>
    </citation>
    <scope>NUCLEOTIDE SEQUENCE [LARGE SCALE GENOMIC DNA]</scope>
    <source>
        <strain evidence="2 3">CC-AMW-E</strain>
    </source>
</reference>
<feature type="signal peptide" evidence="1">
    <location>
        <begin position="1"/>
        <end position="22"/>
    </location>
</feature>
<keyword evidence="1" id="KW-0732">Signal</keyword>
<dbReference type="RefSeq" id="WP_136338851.1">
    <property type="nucleotide sequence ID" value="NZ_SSMD01000003.1"/>
</dbReference>
<accession>A0A4S3MC96</accession>
<proteinExistence type="predicted"/>
<feature type="chain" id="PRO_5020515233" description="Porin" evidence="1">
    <location>
        <begin position="23"/>
        <end position="207"/>
    </location>
</feature>
<dbReference type="EMBL" id="SSMD01000003">
    <property type="protein sequence ID" value="THD74995.1"/>
    <property type="molecule type" value="Genomic_DNA"/>
</dbReference>